<gene>
    <name evidence="1" type="ORF">FAES_1830</name>
</gene>
<sequence>MANTAKKEFVPKSIYVTNQPVVVLTLEQLEKIYGLHITYQERDKLTIQQQQQFDAEMKAIHRELRREVVNARHYFKIQSVRNRNKAPKCIASTESK</sequence>
<protein>
    <submittedName>
        <fullName evidence="1">Uncharacterized protein</fullName>
    </submittedName>
</protein>
<name>I0K6T7_9BACT</name>
<dbReference type="RefSeq" id="WP_015330939.1">
    <property type="nucleotide sequence ID" value="NC_020054.1"/>
</dbReference>
<organism evidence="1 2">
    <name type="scientific">Fibrella aestuarina BUZ 2</name>
    <dbReference type="NCBI Taxonomy" id="1166018"/>
    <lineage>
        <taxon>Bacteria</taxon>
        <taxon>Pseudomonadati</taxon>
        <taxon>Bacteroidota</taxon>
        <taxon>Cytophagia</taxon>
        <taxon>Cytophagales</taxon>
        <taxon>Spirosomataceae</taxon>
        <taxon>Fibrella</taxon>
    </lineage>
</organism>
<dbReference type="KEGG" id="fae:FAES_1830"/>
<dbReference type="HOGENOM" id="CLU_2355566_0_0_10"/>
<dbReference type="STRING" id="1166018.FAES_1830"/>
<evidence type="ECO:0000313" key="2">
    <source>
        <dbReference type="Proteomes" id="UP000011058"/>
    </source>
</evidence>
<dbReference type="Proteomes" id="UP000011058">
    <property type="component" value="Chromosome"/>
</dbReference>
<dbReference type="EMBL" id="HE796683">
    <property type="protein sequence ID" value="CCG99840.1"/>
    <property type="molecule type" value="Genomic_DNA"/>
</dbReference>
<evidence type="ECO:0000313" key="1">
    <source>
        <dbReference type="EMBL" id="CCG99840.1"/>
    </source>
</evidence>
<proteinExistence type="predicted"/>
<keyword evidence="2" id="KW-1185">Reference proteome</keyword>
<reference evidence="1 2" key="1">
    <citation type="journal article" date="2012" name="J. Bacteriol.">
        <title>Genome Sequence of Fibrella aestuarina BUZ 2T, a Filamentous Marine Bacterium.</title>
        <authorList>
            <person name="Filippini M."/>
            <person name="Qi W."/>
            <person name="Blom J."/>
            <person name="Goesmann A."/>
            <person name="Smits T.H."/>
            <person name="Bagheri H.C."/>
        </authorList>
    </citation>
    <scope>NUCLEOTIDE SEQUENCE [LARGE SCALE GENOMIC DNA]</scope>
    <source>
        <strain evidence="2">BUZ 2T</strain>
    </source>
</reference>
<accession>I0K6T7</accession>
<dbReference type="AlphaFoldDB" id="I0K6T7"/>